<feature type="compositionally biased region" description="Basic and acidic residues" evidence="3">
    <location>
        <begin position="1661"/>
        <end position="1675"/>
    </location>
</feature>
<feature type="compositionally biased region" description="Polar residues" evidence="3">
    <location>
        <begin position="1614"/>
        <end position="1629"/>
    </location>
</feature>
<feature type="domain" description="E3 ubiquitin-protein ligase listerin tetratricopeptide repeats region" evidence="8">
    <location>
        <begin position="628"/>
        <end position="779"/>
    </location>
</feature>
<keyword evidence="1" id="KW-0489">Methyltransferase</keyword>
<evidence type="ECO:0000259" key="8">
    <source>
        <dbReference type="Pfam" id="PF23280"/>
    </source>
</evidence>
<feature type="transmembrane region" description="Helical" evidence="4">
    <location>
        <begin position="2025"/>
        <end position="2045"/>
    </location>
</feature>
<dbReference type="OMA" id="IYGSHWE"/>
<keyword evidence="10" id="KW-1185">Reference proteome</keyword>
<dbReference type="Gene3D" id="3.40.50.150">
    <property type="entry name" value="Vaccinia Virus protein VP39"/>
    <property type="match status" value="1"/>
</dbReference>
<dbReference type="GO" id="GO:0008168">
    <property type="term" value="F:methyltransferase activity"/>
    <property type="evidence" value="ECO:0007669"/>
    <property type="project" value="UniProtKB-KW"/>
</dbReference>
<dbReference type="SUPFAM" id="SSF48371">
    <property type="entry name" value="ARM repeat"/>
    <property type="match status" value="1"/>
</dbReference>
<dbReference type="GO" id="GO:0043023">
    <property type="term" value="F:ribosomal large subunit binding"/>
    <property type="evidence" value="ECO:0007669"/>
    <property type="project" value="TreeGrafter"/>
</dbReference>
<evidence type="ECO:0000259" key="5">
    <source>
        <dbReference type="Pfam" id="PF22958"/>
    </source>
</evidence>
<dbReference type="Pfam" id="PF23280">
    <property type="entry name" value="TPR_26"/>
    <property type="match status" value="1"/>
</dbReference>
<protein>
    <submittedName>
        <fullName evidence="9">E3 ubiquitin-protein ligase listerin</fullName>
    </submittedName>
</protein>
<reference evidence="9 10" key="1">
    <citation type="submission" date="2015-04" db="EMBL/GenBank/DDBJ databases">
        <authorList>
            <person name="Syromyatnikov M.Y."/>
            <person name="Popov V.N."/>
        </authorList>
    </citation>
    <scope>NUCLEOTIDE SEQUENCE [LARGE SCALE GENOMIC DNA]</scope>
    <source>
        <strain evidence="9">WF-38-12</strain>
    </source>
</reference>
<feature type="compositionally biased region" description="Gly residues" evidence="3">
    <location>
        <begin position="1646"/>
        <end position="1655"/>
    </location>
</feature>
<dbReference type="Pfam" id="PF23009">
    <property type="entry name" value="UBC_like"/>
    <property type="match status" value="1"/>
</dbReference>
<proteinExistence type="predicted"/>
<feature type="domain" description="E3 ubiquitin-protein ligase listerin HEAT repeat region" evidence="6">
    <location>
        <begin position="1255"/>
        <end position="1460"/>
    </location>
</feature>
<evidence type="ECO:0000259" key="7">
    <source>
        <dbReference type="Pfam" id="PF23009"/>
    </source>
</evidence>
<dbReference type="Proteomes" id="UP000054383">
    <property type="component" value="Unassembled WGS sequence"/>
</dbReference>
<dbReference type="OrthoDB" id="6108at2759"/>
<dbReference type="InterPro" id="IPR029063">
    <property type="entry name" value="SAM-dependent_MTases_sf"/>
</dbReference>
<dbReference type="Pfam" id="PF22958">
    <property type="entry name" value="Ltn1_1st"/>
    <property type="match status" value="1"/>
</dbReference>
<dbReference type="SUPFAM" id="SSF53335">
    <property type="entry name" value="S-adenosyl-L-methionine-dependent methyltransferases"/>
    <property type="match status" value="1"/>
</dbReference>
<accession>A0A0U1M1U5</accession>
<gene>
    <name evidence="9" type="ORF">PISL3812_06583</name>
</gene>
<dbReference type="GO" id="GO:0005829">
    <property type="term" value="C:cytosol"/>
    <property type="evidence" value="ECO:0007669"/>
    <property type="project" value="TreeGrafter"/>
</dbReference>
<dbReference type="STRING" id="28573.A0A0U1M1U5"/>
<evidence type="ECO:0000313" key="9">
    <source>
        <dbReference type="EMBL" id="CRG89547.1"/>
    </source>
</evidence>
<dbReference type="GO" id="GO:1990116">
    <property type="term" value="P:ribosome-associated ubiquitin-dependent protein catabolic process"/>
    <property type="evidence" value="ECO:0007669"/>
    <property type="project" value="InterPro"/>
</dbReference>
<dbReference type="InterPro" id="IPR007213">
    <property type="entry name" value="Ppm1/Ppm2/Tcmp"/>
</dbReference>
<evidence type="ECO:0000256" key="4">
    <source>
        <dbReference type="SAM" id="Phobius"/>
    </source>
</evidence>
<dbReference type="PANTHER" id="PTHR12389:SF0">
    <property type="entry name" value="E3 UBIQUITIN-PROTEIN LIGASE LISTERIN"/>
    <property type="match status" value="1"/>
</dbReference>
<evidence type="ECO:0000256" key="2">
    <source>
        <dbReference type="ARBA" id="ARBA00022679"/>
    </source>
</evidence>
<dbReference type="InterPro" id="IPR039795">
    <property type="entry name" value="LTN1/Rkr1"/>
</dbReference>
<evidence type="ECO:0000259" key="6">
    <source>
        <dbReference type="Pfam" id="PF22999"/>
    </source>
</evidence>
<dbReference type="GO" id="GO:0072344">
    <property type="term" value="P:rescue of stalled ribosome"/>
    <property type="evidence" value="ECO:0007669"/>
    <property type="project" value="TreeGrafter"/>
</dbReference>
<keyword evidence="4" id="KW-1133">Transmembrane helix</keyword>
<evidence type="ECO:0000313" key="10">
    <source>
        <dbReference type="Proteomes" id="UP000054383"/>
    </source>
</evidence>
<dbReference type="Pfam" id="PF22999">
    <property type="entry name" value="LTN1_E3_ligase_6th"/>
    <property type="match status" value="1"/>
</dbReference>
<dbReference type="InterPro" id="IPR057030">
    <property type="entry name" value="TPR_Rkr-1"/>
</dbReference>
<keyword evidence="4" id="KW-0472">Membrane</keyword>
<dbReference type="InterPro" id="IPR054477">
    <property type="entry name" value="LTN1_E3_ligase_6th"/>
</dbReference>
<feature type="domain" description="E3 ubiquitin-protein ligase listerin N-terminal" evidence="5">
    <location>
        <begin position="55"/>
        <end position="368"/>
    </location>
</feature>
<dbReference type="GO" id="GO:0061630">
    <property type="term" value="F:ubiquitin protein ligase activity"/>
    <property type="evidence" value="ECO:0007669"/>
    <property type="project" value="InterPro"/>
</dbReference>
<dbReference type="PANTHER" id="PTHR12389">
    <property type="entry name" value="ZINC FINGER PROTEIN 294"/>
    <property type="match status" value="1"/>
</dbReference>
<evidence type="ECO:0000256" key="3">
    <source>
        <dbReference type="SAM" id="MobiDB-lite"/>
    </source>
</evidence>
<feature type="domain" description="E3 ubiquitin-protein ligase listerin ubiquitin conjugating" evidence="7">
    <location>
        <begin position="1475"/>
        <end position="1559"/>
    </location>
</feature>
<dbReference type="InterPro" id="IPR054476">
    <property type="entry name" value="Ltn1_N"/>
</dbReference>
<keyword evidence="4" id="KW-0812">Transmembrane</keyword>
<dbReference type="InterPro" id="IPR016024">
    <property type="entry name" value="ARM-type_fold"/>
</dbReference>
<dbReference type="Pfam" id="PF04072">
    <property type="entry name" value="LCM"/>
    <property type="match status" value="1"/>
</dbReference>
<dbReference type="EMBL" id="CVMT01000006">
    <property type="protein sequence ID" value="CRG89547.1"/>
    <property type="molecule type" value="Genomic_DNA"/>
</dbReference>
<dbReference type="InterPro" id="IPR054478">
    <property type="entry name" value="LTN1_UBC"/>
</dbReference>
<sequence>MSKKFKSQASSSRAAAGGFGGFPSAFGGFSTASTSHTQATSSLSYVTEPPDLTRISEPNLVVAFKNLSKKDDTTKTKALEEIKEAVVKLRSRSDELEEGVLDAWTKVFPRTSIENARRIRQLAHSIQGLLASLAGKRIARHLPKVIGAWLAGLYDNDKLVSRSVVESVTSVFSTDEKRNNLWKAYQTPILEFVDDVILHQTVLTLSDERVVKPDDAEAKFARVSATAILLLNRLLSTASQQQLAKDISLVHQLLSSKNLWSFAHNEDPFVRRCIYNLLLSSLAQGLEGNDWQVISHSLISLSLPISQLGSATEFSETLLQTSQVRPQLWTTDFKSKSSASKRLRQYIKKGSQGASESYWANLTNLLKILPQEVIKGYGAKAEESSEFGFSQAAALMGDFLEGLSSRDEPRNNLKTGWAAYVDTGIWLSTLIDEKERGKFVQERLTQIFDPYVNDQADTQWALPKLSANDICTSTFLRLADHGYTAELISTWDSVTQNLLQAVKLSLPEQSKDFRSSQDGVCARAARIFKLEAGILSRLSSESGPISTLFREQTLQLLEGTIKVLEDRNGKPYGAAAILEEAVRHVPQFIQASTSLVDTLKSDIPQLLSTPSADRIMSTILLCRDWDGFDSVLNASLQQVADTKPGDSRAVALERLLSTVDFEQVQDISHFDSIVTSRTQSATLGKKSEWSLVLSVIQNPTLPDDIVDKLVLVLLQGLSSDDENISETLSGLLSLSQNPKILQRFRKGTHGSKFLSKLLYLTESPVDEISEKAELLEKKLKDAVPAETTSESSVEILKHGLEDVGQESLSVDALVRIAEDLLQRLEPKDYQSILANVFPSAEIWKASLEPFLGLPPRPSTSIMSPLGGTVHLVNNELSPSFWTKLENVPRDSGGESLAFRLTAYVTKLLSTANVFEYLNAKQRECLFHYLPLALQLINDDMSIEGSIGLVGLQISEDSDGVLEITSGGRSIVSSWIHSDAHISNSQSSISEELYDFWNRKIEALSDLSPESYRIGEAYVKLMSEKEMTKSSDELVSLAREIRKLNPIRAAAVIAVWGPYLSSSPAGTRLCNELIAEATGFNPQKNREGFKNIVFANILTQGMASIVDSIPTQRLVFLVKNIIQVSQANKDSMDIISEVFKLLRAVLRPLNEIYGSHWADSIEMLHTTWKETSGGDAALPALHSSFKFFSIIKRLVQADGNDDLVDSWAESKSDLFESFVSILHKLDASGAAYQPRDITADLLRRELVNVPVDSLAGRKDIFSLLAVQCKDIQQAAYEILHRYIPQAQEQVSFDVALSKTTVSLPDELLSLLLEAPKADFITTTDDEKVWLGLRSYLMSWKIVFDHFSNSSLPVQENYSANIKENQLLEPLLEFTFDFLQTSQGKLVNASTFHILQWEPYAEPNKKDTTWLLIHLYYLALKHLGILVKNWWIDSKKRIKGPVETWTEKYISPSIIEDALIGVSKWIDTQDQNEERQLSVKVSHRTGELVASIPVDEDSPPVAMAISLPPAYPLQPAIVTGRSRVLVDEKKWRSWLLIIQGVIMFSNGSLVDGLLAFRKNVQGALKGQSECAICYSVISTDMQTPNKPGKSMLTSYLDLGFGKPFKSARRRRLALPSQGSVMSAPQIPNLNTLRRGGGGLRGRLRGRGRGGYSGGGAGDDATSQEEKNAQNAAGKDKIVQNTDNDASVSRLSAVDLGYLDDPFARSLIPPGWGGPGSRRFPIINRGTYVRTTAIDELVDRFLDSTEGQGATKKQIISLGAGSDTRAFRIFSKRQSAAIVYHEIDFAVNTSAKIKAIRSSSPLQKTIHLDTAVGAGNGGTTISIAGDTLHSPSYHIHPVDLRTLAAEAAKPYSQTEPQSSTEDTHIPNTSILPGIDTSLPTLLISECCLIYLSPRDADAVVDYFAKAIFPSTTPLGMVIYEPIRPDDPFGKTMVSNLAARGIQLQTLHKYSSLAAQQQRLREHGFADGQGAADIDFIWDSQSIPEKMTDSIAAFRRQRRDELTKLADEHLQHDLQPADRDALKAAAAKVSTWTVVGSALGIGLGFYVAFRLRSMRKQVFEVFKAQEKPVSVVFADGRTESIPDITPLLKPSTWGDVATYFFASTGGLFLGGELGLIGGSASASRSITKDPETRQRIEKAFRKFRADVLRKEADSLYREDNVWDKMF</sequence>
<organism evidence="9 10">
    <name type="scientific">Talaromyces islandicus</name>
    <name type="common">Penicillium islandicum</name>
    <dbReference type="NCBI Taxonomy" id="28573"/>
    <lineage>
        <taxon>Eukaryota</taxon>
        <taxon>Fungi</taxon>
        <taxon>Dikarya</taxon>
        <taxon>Ascomycota</taxon>
        <taxon>Pezizomycotina</taxon>
        <taxon>Eurotiomycetes</taxon>
        <taxon>Eurotiomycetidae</taxon>
        <taxon>Eurotiales</taxon>
        <taxon>Trichocomaceae</taxon>
        <taxon>Talaromyces</taxon>
        <taxon>Talaromyces sect. Islandici</taxon>
    </lineage>
</organism>
<keyword evidence="2" id="KW-0808">Transferase</keyword>
<dbReference type="GO" id="GO:0032259">
    <property type="term" value="P:methylation"/>
    <property type="evidence" value="ECO:0007669"/>
    <property type="project" value="UniProtKB-KW"/>
</dbReference>
<evidence type="ECO:0000256" key="1">
    <source>
        <dbReference type="ARBA" id="ARBA00022603"/>
    </source>
</evidence>
<dbReference type="GO" id="GO:1990112">
    <property type="term" value="C:RQC complex"/>
    <property type="evidence" value="ECO:0007669"/>
    <property type="project" value="InterPro"/>
</dbReference>
<name>A0A0U1M1U5_TALIS</name>
<feature type="region of interest" description="Disordered" evidence="3">
    <location>
        <begin position="1614"/>
        <end position="1676"/>
    </location>
</feature>